<evidence type="ECO:0000313" key="2">
    <source>
        <dbReference type="Proteomes" id="UP000887565"/>
    </source>
</evidence>
<dbReference type="WBParaSite" id="nRc.2.0.1.t39380-RA">
    <property type="protein sequence ID" value="nRc.2.0.1.t39380-RA"/>
    <property type="gene ID" value="nRc.2.0.1.g39380"/>
</dbReference>
<dbReference type="Proteomes" id="UP000887565">
    <property type="component" value="Unplaced"/>
</dbReference>
<feature type="region of interest" description="Disordered" evidence="1">
    <location>
        <begin position="215"/>
        <end position="311"/>
    </location>
</feature>
<evidence type="ECO:0000256" key="1">
    <source>
        <dbReference type="SAM" id="MobiDB-lite"/>
    </source>
</evidence>
<accession>A0A915KKT8</accession>
<reference evidence="3" key="1">
    <citation type="submission" date="2022-11" db="UniProtKB">
        <authorList>
            <consortium name="WormBaseParasite"/>
        </authorList>
    </citation>
    <scope>IDENTIFICATION</scope>
</reference>
<organism evidence="2 3">
    <name type="scientific">Romanomermis culicivorax</name>
    <name type="common">Nematode worm</name>
    <dbReference type="NCBI Taxonomy" id="13658"/>
    <lineage>
        <taxon>Eukaryota</taxon>
        <taxon>Metazoa</taxon>
        <taxon>Ecdysozoa</taxon>
        <taxon>Nematoda</taxon>
        <taxon>Enoplea</taxon>
        <taxon>Dorylaimia</taxon>
        <taxon>Mermithida</taxon>
        <taxon>Mermithoidea</taxon>
        <taxon>Mermithidae</taxon>
        <taxon>Romanomermis</taxon>
    </lineage>
</organism>
<feature type="region of interest" description="Disordered" evidence="1">
    <location>
        <begin position="137"/>
        <end position="167"/>
    </location>
</feature>
<feature type="compositionally biased region" description="Polar residues" evidence="1">
    <location>
        <begin position="219"/>
        <end position="237"/>
    </location>
</feature>
<name>A0A915KKT8_ROMCU</name>
<feature type="compositionally biased region" description="Polar residues" evidence="1">
    <location>
        <begin position="147"/>
        <end position="162"/>
    </location>
</feature>
<evidence type="ECO:0000313" key="3">
    <source>
        <dbReference type="WBParaSite" id="nRc.2.0.1.t39380-RA"/>
    </source>
</evidence>
<proteinExistence type="predicted"/>
<sequence>MEFVNAFSIHLLENIHKSYDRNNFFALIDNRFDNIMFTKFSQKLNKKNKRTTALRFVPKSCFLSDLLDFDAVLKEKLNKQEQSATVRAEKTGEKGKSVENVNACSLSTIQSVEMEISINCDSDQNDQMIDSYAINSDIDSDDHESTVDPTDFNNQDKNFSTNRDFDRGDQLPEINYNDFDKRVDENVMLISLDYGHKSCQIVNLEMKKLDIENKENEDQNQSINNESYQANNSNTFEKSNDSRIKRLSLGSPTPPISETNSPMRTSPYNLRRKSLSLDRKTTMSGRSAIKSPKENRSSVLRRKASSGKICL</sequence>
<dbReference type="AlphaFoldDB" id="A0A915KKT8"/>
<protein>
    <submittedName>
        <fullName evidence="3">Uncharacterized protein</fullName>
    </submittedName>
</protein>
<keyword evidence="2" id="KW-1185">Reference proteome</keyword>
<feature type="compositionally biased region" description="Polar residues" evidence="1">
    <location>
        <begin position="256"/>
        <end position="268"/>
    </location>
</feature>